<comment type="caution">
    <text evidence="13">The sequence shown here is derived from an EMBL/GenBank/DDBJ whole genome shotgun (WGS) entry which is preliminary data.</text>
</comment>
<feature type="domain" description="APS kinase" evidence="10">
    <location>
        <begin position="397"/>
        <end position="547"/>
    </location>
</feature>
<dbReference type="GO" id="GO:0004020">
    <property type="term" value="F:adenylylsulfate kinase activity"/>
    <property type="evidence" value="ECO:0007669"/>
    <property type="project" value="UniProtKB-UniRule"/>
</dbReference>
<dbReference type="InterPro" id="IPR014729">
    <property type="entry name" value="Rossmann-like_a/b/a_fold"/>
</dbReference>
<dbReference type="GO" id="GO:0005737">
    <property type="term" value="C:cytoplasm"/>
    <property type="evidence" value="ECO:0007669"/>
    <property type="project" value="TreeGrafter"/>
</dbReference>
<evidence type="ECO:0000256" key="2">
    <source>
        <dbReference type="ARBA" id="ARBA00002632"/>
    </source>
</evidence>
<reference evidence="13" key="1">
    <citation type="submission" date="2019-09" db="EMBL/GenBank/DDBJ databases">
        <title>Characterisation of the sponge microbiome using genome-centric metagenomics.</title>
        <authorList>
            <person name="Engelberts J.P."/>
            <person name="Robbins S.J."/>
            <person name="De Goeij J.M."/>
            <person name="Aranda M."/>
            <person name="Bell S.C."/>
            <person name="Webster N.S."/>
        </authorList>
    </citation>
    <scope>NUCLEOTIDE SEQUENCE</scope>
    <source>
        <strain evidence="13">SB0662_bin_9</strain>
    </source>
</reference>
<dbReference type="GO" id="GO:0070814">
    <property type="term" value="P:hydrogen sulfide biosynthetic process"/>
    <property type="evidence" value="ECO:0007669"/>
    <property type="project" value="UniProtKB-UniRule"/>
</dbReference>
<keyword evidence="9" id="KW-0597">Phosphoprotein</keyword>
<organism evidence="13">
    <name type="scientific">Caldilineaceae bacterium SB0662_bin_9</name>
    <dbReference type="NCBI Taxonomy" id="2605258"/>
    <lineage>
        <taxon>Bacteria</taxon>
        <taxon>Bacillati</taxon>
        <taxon>Chloroflexota</taxon>
        <taxon>Caldilineae</taxon>
        <taxon>Caldilineales</taxon>
        <taxon>Caldilineaceae</taxon>
    </lineage>
</organism>
<proteinExistence type="inferred from homology"/>
<dbReference type="PANTHER" id="PTHR42700">
    <property type="entry name" value="SULFATE ADENYLYLTRANSFERASE"/>
    <property type="match status" value="1"/>
</dbReference>
<dbReference type="SUPFAM" id="SSF52540">
    <property type="entry name" value="P-loop containing nucleoside triphosphate hydrolases"/>
    <property type="match status" value="1"/>
</dbReference>
<dbReference type="Gene3D" id="3.40.50.620">
    <property type="entry name" value="HUPs"/>
    <property type="match status" value="1"/>
</dbReference>
<gene>
    <name evidence="9" type="primary">cysC</name>
    <name evidence="13" type="ORF">F4Y08_06335</name>
</gene>
<keyword evidence="5 13" id="KW-0548">Nucleotidyltransferase</keyword>
<dbReference type="GO" id="GO:0004781">
    <property type="term" value="F:sulfate adenylyltransferase (ATP) activity"/>
    <property type="evidence" value="ECO:0007669"/>
    <property type="project" value="UniProtKB-EC"/>
</dbReference>
<evidence type="ECO:0000256" key="6">
    <source>
        <dbReference type="ARBA" id="ARBA00022741"/>
    </source>
</evidence>
<dbReference type="Pfam" id="PF01583">
    <property type="entry name" value="APS_kinase"/>
    <property type="match status" value="1"/>
</dbReference>
<comment type="similarity">
    <text evidence="9">Belongs to the APS kinase family.</text>
</comment>
<dbReference type="InterPro" id="IPR025980">
    <property type="entry name" value="ATP-Sase_PUA-like_dom"/>
</dbReference>
<dbReference type="InterPro" id="IPR024951">
    <property type="entry name" value="Sulfurylase_cat_dom"/>
</dbReference>
<evidence type="ECO:0000256" key="9">
    <source>
        <dbReference type="HAMAP-Rule" id="MF_00065"/>
    </source>
</evidence>
<comment type="catalytic activity">
    <reaction evidence="1 9">
        <text>adenosine 5'-phosphosulfate + ATP = 3'-phosphoadenylyl sulfate + ADP + H(+)</text>
        <dbReference type="Rhea" id="RHEA:24152"/>
        <dbReference type="ChEBI" id="CHEBI:15378"/>
        <dbReference type="ChEBI" id="CHEBI:30616"/>
        <dbReference type="ChEBI" id="CHEBI:58243"/>
        <dbReference type="ChEBI" id="CHEBI:58339"/>
        <dbReference type="ChEBI" id="CHEBI:456216"/>
        <dbReference type="EC" id="2.7.1.25"/>
    </reaction>
</comment>
<name>A0A6B1DU95_9CHLR</name>
<dbReference type="Pfam" id="PF01747">
    <property type="entry name" value="ATP-sulfurylase"/>
    <property type="match status" value="1"/>
</dbReference>
<dbReference type="EC" id="2.7.1.25" evidence="9"/>
<dbReference type="NCBIfam" id="TIGR00339">
    <property type="entry name" value="sopT"/>
    <property type="match status" value="1"/>
</dbReference>
<dbReference type="NCBIfam" id="NF003013">
    <property type="entry name" value="PRK03846.1"/>
    <property type="match status" value="1"/>
</dbReference>
<keyword evidence="4 9" id="KW-0808">Transferase</keyword>
<dbReference type="CDD" id="cd02027">
    <property type="entry name" value="APSK"/>
    <property type="match status" value="1"/>
</dbReference>
<dbReference type="Gene3D" id="3.40.50.300">
    <property type="entry name" value="P-loop containing nucleotide triphosphate hydrolases"/>
    <property type="match status" value="1"/>
</dbReference>
<dbReference type="InterPro" id="IPR015947">
    <property type="entry name" value="PUA-like_sf"/>
</dbReference>
<dbReference type="NCBIfam" id="NF004040">
    <property type="entry name" value="PRK05537.1"/>
    <property type="match status" value="1"/>
</dbReference>
<dbReference type="InterPro" id="IPR059117">
    <property type="entry name" value="APS_kinase_dom"/>
</dbReference>
<dbReference type="UniPathway" id="UPA00140">
    <property type="reaction ID" value="UER00205"/>
</dbReference>
<evidence type="ECO:0000256" key="4">
    <source>
        <dbReference type="ARBA" id="ARBA00022679"/>
    </source>
</evidence>
<dbReference type="CDD" id="cd00517">
    <property type="entry name" value="ATPS"/>
    <property type="match status" value="1"/>
</dbReference>
<accession>A0A6B1DU95</accession>
<dbReference type="SUPFAM" id="SSF88697">
    <property type="entry name" value="PUA domain-like"/>
    <property type="match status" value="1"/>
</dbReference>
<comment type="catalytic activity">
    <reaction evidence="8">
        <text>sulfate + ATP + H(+) = adenosine 5'-phosphosulfate + diphosphate</text>
        <dbReference type="Rhea" id="RHEA:18133"/>
        <dbReference type="ChEBI" id="CHEBI:15378"/>
        <dbReference type="ChEBI" id="CHEBI:16189"/>
        <dbReference type="ChEBI" id="CHEBI:30616"/>
        <dbReference type="ChEBI" id="CHEBI:33019"/>
        <dbReference type="ChEBI" id="CHEBI:58243"/>
        <dbReference type="EC" id="2.7.7.4"/>
    </reaction>
</comment>
<dbReference type="AlphaFoldDB" id="A0A6B1DU95"/>
<feature type="domain" description="Sulphate adenylyltransferase catalytic" evidence="11">
    <location>
        <begin position="173"/>
        <end position="389"/>
    </location>
</feature>
<dbReference type="Gene3D" id="3.10.400.10">
    <property type="entry name" value="Sulfate adenylyltransferase"/>
    <property type="match status" value="1"/>
</dbReference>
<dbReference type="InterPro" id="IPR002650">
    <property type="entry name" value="Sulphate_adenylyltransferase"/>
</dbReference>
<dbReference type="EMBL" id="VXPY01000038">
    <property type="protein sequence ID" value="MYD89944.1"/>
    <property type="molecule type" value="Genomic_DNA"/>
</dbReference>
<dbReference type="NCBIfam" id="TIGR00455">
    <property type="entry name" value="apsK"/>
    <property type="match status" value="1"/>
</dbReference>
<evidence type="ECO:0000259" key="12">
    <source>
        <dbReference type="Pfam" id="PF14306"/>
    </source>
</evidence>
<comment type="function">
    <text evidence="2 9">Catalyzes the synthesis of activated sulfate.</text>
</comment>
<evidence type="ECO:0000256" key="7">
    <source>
        <dbReference type="ARBA" id="ARBA00022840"/>
    </source>
</evidence>
<dbReference type="FunFam" id="3.40.50.300:FF:000802">
    <property type="entry name" value="Sulfate adenylyltransferase"/>
    <property type="match status" value="1"/>
</dbReference>
<dbReference type="GO" id="GO:0010134">
    <property type="term" value="P:sulfate assimilation via adenylyl sulfate reduction"/>
    <property type="evidence" value="ECO:0007669"/>
    <property type="project" value="TreeGrafter"/>
</dbReference>
<keyword evidence="6 9" id="KW-0547">Nucleotide-binding</keyword>
<keyword evidence="7 9" id="KW-0067">ATP-binding</keyword>
<dbReference type="InterPro" id="IPR002891">
    <property type="entry name" value="APS"/>
</dbReference>
<evidence type="ECO:0000256" key="8">
    <source>
        <dbReference type="ARBA" id="ARBA00049370"/>
    </source>
</evidence>
<feature type="domain" description="ATP-sulfurylase PUA-like" evidence="12">
    <location>
        <begin position="10"/>
        <end position="163"/>
    </location>
</feature>
<dbReference type="GO" id="GO:0005524">
    <property type="term" value="F:ATP binding"/>
    <property type="evidence" value="ECO:0007669"/>
    <property type="project" value="UniProtKB-UniRule"/>
</dbReference>
<dbReference type="PANTHER" id="PTHR42700:SF3">
    <property type="entry name" value="BIFUNCTIONAL SAT_APS KINASE-RELATED"/>
    <property type="match status" value="1"/>
</dbReference>
<evidence type="ECO:0000256" key="1">
    <source>
        <dbReference type="ARBA" id="ARBA00001823"/>
    </source>
</evidence>
<evidence type="ECO:0000259" key="11">
    <source>
        <dbReference type="Pfam" id="PF01747"/>
    </source>
</evidence>
<dbReference type="InterPro" id="IPR027417">
    <property type="entry name" value="P-loop_NTPase"/>
</dbReference>
<comment type="pathway">
    <text evidence="3 9">Sulfur metabolism; hydrogen sulfide biosynthesis; sulfite from sulfate: step 2/3.</text>
</comment>
<evidence type="ECO:0000256" key="5">
    <source>
        <dbReference type="ARBA" id="ARBA00022695"/>
    </source>
</evidence>
<evidence type="ECO:0000256" key="3">
    <source>
        <dbReference type="ARBA" id="ARBA00004806"/>
    </source>
</evidence>
<dbReference type="InterPro" id="IPR050512">
    <property type="entry name" value="Sulf_AdTrans/APS_kinase"/>
</dbReference>
<dbReference type="HAMAP" id="MF_00065">
    <property type="entry name" value="Adenylyl_sulf_kinase"/>
    <property type="match status" value="1"/>
</dbReference>
<sequence length="571" mass="63617">MDTDIAELVTPYGGTLVDLLVPPEETQELKDYANRLPSFQLHERAVCDLELLATGGFSPLTSFMSEADYRSVLSDMRLANGTFWPIPVTLPLNPVPELRLGQDITLRDAMNNILAVLSVREIFAWNAAEEASCVIGSTNPRHPLTSEMDRWGSVNVSGHLRVLALPAHFDFAHLRLTPEATRTRLAASGHGNVVAFQTRNPLHRVHEELTKRAMARIDGSFLLHPVVGMTRPGDVDHFTRVRTYQALIDNHYPQERVHLALLPLAMRMAGPREACWHMLIRRNFGANHMIVGRDHAGPGNDSEGRPFYGPFDAQELAERHSAEIGVEVVPFDNMVYLENEQRYAPESEVAPGTKTLNISGTQAREEYLGQGRLLPAWYTRPEVAEILKESYPALDRQGICIWFTGLSGSGKSTTASILIPLLMQEGRKVTLLDGDVVRTHLSRGLGFSKEDRDLNVRRIGFVAAEIAGHGGCVVASAVSPFRTTRNDVRNMVGPDNYIEVFVDTPLEVCETRDTKGMYKAARRGEIKNFTGIDDPYEAPEHPEIVLDTVNHEPLENARTIMDYLCGRGFIR</sequence>
<evidence type="ECO:0000259" key="10">
    <source>
        <dbReference type="Pfam" id="PF01583"/>
    </source>
</evidence>
<feature type="active site" description="Phosphoserine intermediate" evidence="9">
    <location>
        <position position="479"/>
    </location>
</feature>
<dbReference type="SUPFAM" id="SSF52374">
    <property type="entry name" value="Nucleotidylyl transferase"/>
    <property type="match status" value="1"/>
</dbReference>
<evidence type="ECO:0000313" key="13">
    <source>
        <dbReference type="EMBL" id="MYD89944.1"/>
    </source>
</evidence>
<dbReference type="Pfam" id="PF14306">
    <property type="entry name" value="PUA_2"/>
    <property type="match status" value="1"/>
</dbReference>
<dbReference type="GO" id="GO:0019379">
    <property type="term" value="P:sulfate assimilation, phosphoadenylyl sulfate reduction by phosphoadenylyl-sulfate reductase (thioredoxin)"/>
    <property type="evidence" value="ECO:0007669"/>
    <property type="project" value="TreeGrafter"/>
</dbReference>
<keyword evidence="9 13" id="KW-0418">Kinase</keyword>
<feature type="binding site" evidence="9">
    <location>
        <begin position="405"/>
        <end position="412"/>
    </location>
    <ligand>
        <name>ATP</name>
        <dbReference type="ChEBI" id="CHEBI:30616"/>
    </ligand>
</feature>
<protein>
    <recommendedName>
        <fullName evidence="9">Adenylyl-sulfate kinase</fullName>
        <ecNumber evidence="9">2.7.1.25</ecNumber>
    </recommendedName>
    <alternativeName>
        <fullName evidence="9">APS kinase</fullName>
    </alternativeName>
    <alternativeName>
        <fullName evidence="9">ATP adenosine-5'-phosphosulfate 3'-phosphotransferase</fullName>
    </alternativeName>
    <alternativeName>
        <fullName evidence="9">Adenosine-5'-phosphosulfate kinase</fullName>
    </alternativeName>
</protein>